<feature type="binding site" evidence="17">
    <location>
        <position position="126"/>
    </location>
    <ligand>
        <name>Mg(2+)</name>
        <dbReference type="ChEBI" id="CHEBI:18420"/>
    </ligand>
</feature>
<evidence type="ECO:0000256" key="16">
    <source>
        <dbReference type="ARBA" id="ARBA00053741"/>
    </source>
</evidence>
<dbReference type="GO" id="GO:0046872">
    <property type="term" value="F:metal ion binding"/>
    <property type="evidence" value="ECO:0007669"/>
    <property type="project" value="UniProtKB-KW"/>
</dbReference>
<evidence type="ECO:0000256" key="1">
    <source>
        <dbReference type="ARBA" id="ARBA00000109"/>
    </source>
</evidence>
<dbReference type="RefSeq" id="WP_018372783.1">
    <property type="nucleotide sequence ID" value="NZ_LT906439.1"/>
</dbReference>
<keyword evidence="15 17" id="KW-0694">RNA-binding</keyword>
<dbReference type="PROSITE" id="PS50137">
    <property type="entry name" value="DS_RBD"/>
    <property type="match status" value="1"/>
</dbReference>
<evidence type="ECO:0000256" key="17">
    <source>
        <dbReference type="HAMAP-Rule" id="MF_00104"/>
    </source>
</evidence>
<evidence type="ECO:0000256" key="3">
    <source>
        <dbReference type="ARBA" id="ARBA00010183"/>
    </source>
</evidence>
<evidence type="ECO:0000256" key="9">
    <source>
        <dbReference type="ARBA" id="ARBA00022722"/>
    </source>
</evidence>
<feature type="domain" description="RNase III" evidence="19">
    <location>
        <begin position="8"/>
        <end position="137"/>
    </location>
</feature>
<evidence type="ECO:0000256" key="2">
    <source>
        <dbReference type="ARBA" id="ARBA00004496"/>
    </source>
</evidence>
<keyword evidence="11 17" id="KW-0699">rRNA-binding</keyword>
<evidence type="ECO:0000256" key="13">
    <source>
        <dbReference type="ARBA" id="ARBA00022801"/>
    </source>
</evidence>
<evidence type="ECO:0000256" key="14">
    <source>
        <dbReference type="ARBA" id="ARBA00022842"/>
    </source>
</evidence>
<feature type="active site" evidence="17">
    <location>
        <position position="54"/>
    </location>
</feature>
<dbReference type="SMART" id="SM00535">
    <property type="entry name" value="RIBOc"/>
    <property type="match status" value="1"/>
</dbReference>
<protein>
    <recommendedName>
        <fullName evidence="17">Ribonuclease 3</fullName>
        <ecNumber evidence="17">3.1.26.3</ecNumber>
    </recommendedName>
    <alternativeName>
        <fullName evidence="17">Ribonuclease III</fullName>
        <shortName evidence="17">RNase III</shortName>
    </alternativeName>
</protein>
<comment type="function">
    <text evidence="17">Digests double-stranded RNA. Involved in the processing of primary rRNA transcript to yield the immediate precursors to the large and small rRNAs (23S and 16S). Processes some mRNAs, and tRNAs when they are encoded in the rRNA operon. Processes pre-crRNA and tracrRNA of type II CRISPR loci if present in the organism.</text>
</comment>
<keyword evidence="14 17" id="KW-0460">Magnesium</keyword>
<comment type="similarity">
    <text evidence="3">Belongs to the ribonuclease III family.</text>
</comment>
<dbReference type="Gene3D" id="3.30.160.20">
    <property type="match status" value="1"/>
</dbReference>
<feature type="binding site" evidence="17">
    <location>
        <position position="50"/>
    </location>
    <ligand>
        <name>Mg(2+)</name>
        <dbReference type="ChEBI" id="CHEBI:18420"/>
    </ligand>
</feature>
<evidence type="ECO:0000256" key="8">
    <source>
        <dbReference type="ARBA" id="ARBA00022694"/>
    </source>
</evidence>
<dbReference type="InterPro" id="IPR011907">
    <property type="entry name" value="RNase_III"/>
</dbReference>
<dbReference type="InterPro" id="IPR036389">
    <property type="entry name" value="RNase_III_sf"/>
</dbReference>
<dbReference type="Proteomes" id="UP000215185">
    <property type="component" value="Chromosome 1"/>
</dbReference>
<keyword evidence="13 17" id="KW-0378">Hydrolase</keyword>
<evidence type="ECO:0000256" key="5">
    <source>
        <dbReference type="ARBA" id="ARBA00022490"/>
    </source>
</evidence>
<dbReference type="GO" id="GO:0019843">
    <property type="term" value="F:rRNA binding"/>
    <property type="evidence" value="ECO:0007669"/>
    <property type="project" value="UniProtKB-KW"/>
</dbReference>
<dbReference type="Gene3D" id="1.10.1520.10">
    <property type="entry name" value="Ribonuclease III domain"/>
    <property type="match status" value="1"/>
</dbReference>
<dbReference type="PROSITE" id="PS50142">
    <property type="entry name" value="RNASE_3_2"/>
    <property type="match status" value="1"/>
</dbReference>
<dbReference type="GO" id="GO:0005737">
    <property type="term" value="C:cytoplasm"/>
    <property type="evidence" value="ECO:0007669"/>
    <property type="project" value="UniProtKB-SubCell"/>
</dbReference>
<evidence type="ECO:0000313" key="20">
    <source>
        <dbReference type="EMBL" id="SNU88064.1"/>
    </source>
</evidence>
<dbReference type="STRING" id="1123308.GCA_000380085_00222"/>
<dbReference type="GO" id="GO:0008033">
    <property type="term" value="P:tRNA processing"/>
    <property type="evidence" value="ECO:0007669"/>
    <property type="project" value="UniProtKB-KW"/>
</dbReference>
<dbReference type="PANTHER" id="PTHR11207:SF0">
    <property type="entry name" value="RIBONUCLEASE 3"/>
    <property type="match status" value="1"/>
</dbReference>
<keyword evidence="9 17" id="KW-0540">Nuclease</keyword>
<keyword evidence="10 17" id="KW-0479">Metal-binding</keyword>
<dbReference type="InterPro" id="IPR000999">
    <property type="entry name" value="RNase_III_dom"/>
</dbReference>
<organism evidence="20 21">
    <name type="scientific">Streptococcus merionis</name>
    <dbReference type="NCBI Taxonomy" id="400065"/>
    <lineage>
        <taxon>Bacteria</taxon>
        <taxon>Bacillati</taxon>
        <taxon>Bacillota</taxon>
        <taxon>Bacilli</taxon>
        <taxon>Lactobacillales</taxon>
        <taxon>Streptococcaceae</taxon>
        <taxon>Streptococcus</taxon>
    </lineage>
</organism>
<dbReference type="CDD" id="cd10845">
    <property type="entry name" value="DSRM_RNAse_III_family"/>
    <property type="match status" value="1"/>
</dbReference>
<dbReference type="GO" id="GO:0010468">
    <property type="term" value="P:regulation of gene expression"/>
    <property type="evidence" value="ECO:0007669"/>
    <property type="project" value="TreeGrafter"/>
</dbReference>
<reference evidence="20 21" key="1">
    <citation type="submission" date="2017-06" db="EMBL/GenBank/DDBJ databases">
        <authorList>
            <consortium name="Pathogen Informatics"/>
        </authorList>
    </citation>
    <scope>NUCLEOTIDE SEQUENCE [LARGE SCALE GENOMIC DNA]</scope>
    <source>
        <strain evidence="20 21">NCTC13788</strain>
    </source>
</reference>
<dbReference type="CDD" id="cd00593">
    <property type="entry name" value="RIBOc"/>
    <property type="match status" value="1"/>
</dbReference>
<dbReference type="InterPro" id="IPR014720">
    <property type="entry name" value="dsRBD_dom"/>
</dbReference>
<proteinExistence type="inferred from homology"/>
<dbReference type="FunFam" id="3.30.160.20:FF:000003">
    <property type="entry name" value="Ribonuclease 3"/>
    <property type="match status" value="1"/>
</dbReference>
<evidence type="ECO:0000256" key="10">
    <source>
        <dbReference type="ARBA" id="ARBA00022723"/>
    </source>
</evidence>
<dbReference type="AlphaFoldDB" id="A0A239STJ6"/>
<keyword evidence="12 17" id="KW-0255">Endonuclease</keyword>
<dbReference type="GO" id="GO:0004525">
    <property type="term" value="F:ribonuclease III activity"/>
    <property type="evidence" value="ECO:0007669"/>
    <property type="project" value="UniProtKB-UniRule"/>
</dbReference>
<evidence type="ECO:0000256" key="11">
    <source>
        <dbReference type="ARBA" id="ARBA00022730"/>
    </source>
</evidence>
<comment type="catalytic activity">
    <reaction evidence="1 17">
        <text>Endonucleolytic cleavage to 5'-phosphomonoester.</text>
        <dbReference type="EC" id="3.1.26.3"/>
    </reaction>
</comment>
<dbReference type="PROSITE" id="PS00517">
    <property type="entry name" value="RNASE_3_1"/>
    <property type="match status" value="1"/>
</dbReference>
<gene>
    <name evidence="17 20" type="primary">rnc</name>
    <name evidence="20" type="ORF">SAMEA4412692_00881</name>
</gene>
<comment type="function">
    <text evidence="16">Digests double-stranded RNA. Involved in the processing of primary rRNA transcript to yield the immediate precursors to the large and small rRNAs (23S and 16S). Also processes some mRNAs, and tRNAs when they are encoded in the rRNA operon.</text>
</comment>
<feature type="domain" description="DRBM" evidence="18">
    <location>
        <begin position="163"/>
        <end position="231"/>
    </location>
</feature>
<dbReference type="KEGG" id="smen:SAMEA4412692_0881"/>
<keyword evidence="5 17" id="KW-0963">Cytoplasm</keyword>
<keyword evidence="6 17" id="KW-0698">rRNA processing</keyword>
<dbReference type="NCBIfam" id="TIGR02191">
    <property type="entry name" value="RNaseIII"/>
    <property type="match status" value="1"/>
</dbReference>
<accession>A0A239STJ6</accession>
<dbReference type="OrthoDB" id="9805026at2"/>
<dbReference type="SUPFAM" id="SSF54768">
    <property type="entry name" value="dsRNA-binding domain-like"/>
    <property type="match status" value="1"/>
</dbReference>
<keyword evidence="8 17" id="KW-0819">tRNA processing</keyword>
<name>A0A239STJ6_9STRE</name>
<evidence type="ECO:0000256" key="6">
    <source>
        <dbReference type="ARBA" id="ARBA00022552"/>
    </source>
</evidence>
<dbReference type="EC" id="3.1.26.3" evidence="17"/>
<keyword evidence="21" id="KW-1185">Reference proteome</keyword>
<evidence type="ECO:0000256" key="15">
    <source>
        <dbReference type="ARBA" id="ARBA00022884"/>
    </source>
</evidence>
<evidence type="ECO:0000256" key="7">
    <source>
        <dbReference type="ARBA" id="ARBA00022664"/>
    </source>
</evidence>
<feature type="active site" evidence="17">
    <location>
        <position position="126"/>
    </location>
</feature>
<feature type="binding site" evidence="17">
    <location>
        <position position="123"/>
    </location>
    <ligand>
        <name>Mg(2+)</name>
        <dbReference type="ChEBI" id="CHEBI:18420"/>
    </ligand>
</feature>
<dbReference type="SUPFAM" id="SSF69065">
    <property type="entry name" value="RNase III domain-like"/>
    <property type="match status" value="1"/>
</dbReference>
<dbReference type="GO" id="GO:0042802">
    <property type="term" value="F:identical protein binding"/>
    <property type="evidence" value="ECO:0007669"/>
    <property type="project" value="UniProtKB-ARBA"/>
</dbReference>
<dbReference type="FunFam" id="1.10.1520.10:FF:000001">
    <property type="entry name" value="Ribonuclease 3"/>
    <property type="match status" value="1"/>
</dbReference>
<dbReference type="SMART" id="SM00358">
    <property type="entry name" value="DSRM"/>
    <property type="match status" value="1"/>
</dbReference>
<comment type="subunit">
    <text evidence="4 17">Homodimer.</text>
</comment>
<dbReference type="GO" id="GO:0006364">
    <property type="term" value="P:rRNA processing"/>
    <property type="evidence" value="ECO:0007669"/>
    <property type="project" value="UniProtKB-UniRule"/>
</dbReference>
<dbReference type="Pfam" id="PF00035">
    <property type="entry name" value="dsrm"/>
    <property type="match status" value="1"/>
</dbReference>
<evidence type="ECO:0000313" key="21">
    <source>
        <dbReference type="Proteomes" id="UP000215185"/>
    </source>
</evidence>
<evidence type="ECO:0000259" key="19">
    <source>
        <dbReference type="PROSITE" id="PS50142"/>
    </source>
</evidence>
<dbReference type="eggNOG" id="COG0571">
    <property type="taxonomic scope" value="Bacteria"/>
</dbReference>
<dbReference type="Pfam" id="PF14622">
    <property type="entry name" value="Ribonucleas_3_3"/>
    <property type="match status" value="1"/>
</dbReference>
<dbReference type="GO" id="GO:0006397">
    <property type="term" value="P:mRNA processing"/>
    <property type="evidence" value="ECO:0007669"/>
    <property type="project" value="UniProtKB-UniRule"/>
</dbReference>
<keyword evidence="7 17" id="KW-0507">mRNA processing</keyword>
<dbReference type="PANTHER" id="PTHR11207">
    <property type="entry name" value="RIBONUCLEASE III"/>
    <property type="match status" value="1"/>
</dbReference>
<dbReference type="EMBL" id="LT906439">
    <property type="protein sequence ID" value="SNU88064.1"/>
    <property type="molecule type" value="Genomic_DNA"/>
</dbReference>
<sequence>MKTLTDLNKKLQVEFGIGFDDLSLLETAFTHTSYANEHRLLKISHNERLEFLGDAVLQLIISQYLYQKYPDKPEGDMSKLRSTFVREESLAGFSRACGFAPYLKLGKGEEKSGGRDRDTILGDAFEAFLGALLLDKGIESVEAFLYKVMIPHLEQGTFAKVEDYKTKLQEILQVNGEIDIDYVVVDETGPAHDKVFQVEVRVNGRVVGHGQGRSKKIAEQQAAQHAVEQGN</sequence>
<comment type="cofactor">
    <cofactor evidence="17">
        <name>Mg(2+)</name>
        <dbReference type="ChEBI" id="CHEBI:18420"/>
    </cofactor>
</comment>
<comment type="subcellular location">
    <subcellularLocation>
        <location evidence="2 17">Cytoplasm</location>
    </subcellularLocation>
</comment>
<evidence type="ECO:0000256" key="4">
    <source>
        <dbReference type="ARBA" id="ARBA00011738"/>
    </source>
</evidence>
<dbReference type="GO" id="GO:0003725">
    <property type="term" value="F:double-stranded RNA binding"/>
    <property type="evidence" value="ECO:0007669"/>
    <property type="project" value="TreeGrafter"/>
</dbReference>
<evidence type="ECO:0000256" key="12">
    <source>
        <dbReference type="ARBA" id="ARBA00022759"/>
    </source>
</evidence>
<dbReference type="HAMAP" id="MF_00104">
    <property type="entry name" value="RNase_III"/>
    <property type="match status" value="1"/>
</dbReference>
<evidence type="ECO:0000259" key="18">
    <source>
        <dbReference type="PROSITE" id="PS50137"/>
    </source>
</evidence>